<organism evidence="3 4">
    <name type="scientific">Enemella dayhoffiae</name>
    <dbReference type="NCBI Taxonomy" id="2016507"/>
    <lineage>
        <taxon>Bacteria</taxon>
        <taxon>Bacillati</taxon>
        <taxon>Actinomycetota</taxon>
        <taxon>Actinomycetes</taxon>
        <taxon>Propionibacteriales</taxon>
        <taxon>Propionibacteriaceae</taxon>
        <taxon>Enemella</taxon>
    </lineage>
</organism>
<feature type="region of interest" description="Disordered" evidence="1">
    <location>
        <begin position="115"/>
        <end position="134"/>
    </location>
</feature>
<evidence type="ECO:0000313" key="3">
    <source>
        <dbReference type="EMBL" id="OYO22035.1"/>
    </source>
</evidence>
<feature type="region of interest" description="Disordered" evidence="1">
    <location>
        <begin position="1"/>
        <end position="39"/>
    </location>
</feature>
<keyword evidence="2" id="KW-0472">Membrane</keyword>
<evidence type="ECO:0000256" key="2">
    <source>
        <dbReference type="SAM" id="Phobius"/>
    </source>
</evidence>
<feature type="transmembrane region" description="Helical" evidence="2">
    <location>
        <begin position="83"/>
        <end position="106"/>
    </location>
</feature>
<comment type="caution">
    <text evidence="3">The sequence shown here is derived from an EMBL/GenBank/DDBJ whole genome shotgun (WGS) entry which is preliminary data.</text>
</comment>
<evidence type="ECO:0000256" key="1">
    <source>
        <dbReference type="SAM" id="MobiDB-lite"/>
    </source>
</evidence>
<protein>
    <submittedName>
        <fullName evidence="3">Uncharacterized protein</fullName>
    </submittedName>
</protein>
<dbReference type="RefSeq" id="WP_094363777.1">
    <property type="nucleotide sequence ID" value="NZ_NMVQ01000012.1"/>
</dbReference>
<sequence>MTQQVTSTIDRLVRTTPPRRRSTRRPNTPRAGSAPRLVRADRPLAATVTAAAQACRVRRPAPTLRTSARPGVAAEVRLTDRGIAVVLALGALLMLAAVLCVGVTAVRVTSEPAPQAAGVSAPVGGGAVAAAPGR</sequence>
<dbReference type="AlphaFoldDB" id="A0A255H2Y5"/>
<dbReference type="Proteomes" id="UP000216311">
    <property type="component" value="Unassembled WGS sequence"/>
</dbReference>
<keyword evidence="2" id="KW-1133">Transmembrane helix</keyword>
<evidence type="ECO:0000313" key="4">
    <source>
        <dbReference type="Proteomes" id="UP000216311"/>
    </source>
</evidence>
<keyword evidence="2" id="KW-0812">Transmembrane</keyword>
<reference evidence="3 4" key="1">
    <citation type="submission" date="2017-07" db="EMBL/GenBank/DDBJ databases">
        <title>Draft whole genome sequences of clinical Proprionibacteriaceae strains.</title>
        <authorList>
            <person name="Bernier A.-M."/>
            <person name="Bernard K."/>
            <person name="Domingo M.-C."/>
        </authorList>
    </citation>
    <scope>NUCLEOTIDE SEQUENCE [LARGE SCALE GENOMIC DNA]</scope>
    <source>
        <strain evidence="3 4">NML 130396</strain>
    </source>
</reference>
<name>A0A255H2Y5_9ACTN</name>
<gene>
    <name evidence="3" type="ORF">CGZ93_08925</name>
</gene>
<proteinExistence type="predicted"/>
<dbReference type="EMBL" id="NMVQ01000012">
    <property type="protein sequence ID" value="OYO22035.1"/>
    <property type="molecule type" value="Genomic_DNA"/>
</dbReference>
<accession>A0A255H2Y5</accession>
<keyword evidence="4" id="KW-1185">Reference proteome</keyword>